<dbReference type="RefSeq" id="WP_331703739.1">
    <property type="nucleotide sequence ID" value="NZ_JAZHBO010000002.1"/>
</dbReference>
<accession>A0ABU7UYX6</accession>
<dbReference type="PANTHER" id="PTHR43246">
    <property type="entry name" value="PEPTIDYL-PROLYL CIS-TRANS ISOMERASE CYP38, CHLOROPLASTIC"/>
    <property type="match status" value="1"/>
</dbReference>
<organism evidence="6 7">
    <name type="scientific">Aquilutibacter rugosus</name>
    <dbReference type="NCBI Taxonomy" id="3115820"/>
    <lineage>
        <taxon>Bacteria</taxon>
        <taxon>Pseudomonadati</taxon>
        <taxon>Pseudomonadota</taxon>
        <taxon>Gammaproteobacteria</taxon>
        <taxon>Lysobacterales</taxon>
        <taxon>Lysobacteraceae</taxon>
        <taxon>Aquilutibacter</taxon>
    </lineage>
</organism>
<dbReference type="Gene3D" id="2.40.100.10">
    <property type="entry name" value="Cyclophilin-like"/>
    <property type="match status" value="1"/>
</dbReference>
<proteinExistence type="predicted"/>
<evidence type="ECO:0000256" key="4">
    <source>
        <dbReference type="SAM" id="SignalP"/>
    </source>
</evidence>
<dbReference type="PROSITE" id="PS51257">
    <property type="entry name" value="PROKAR_LIPOPROTEIN"/>
    <property type="match status" value="1"/>
</dbReference>
<evidence type="ECO:0000259" key="5">
    <source>
        <dbReference type="PROSITE" id="PS50072"/>
    </source>
</evidence>
<sequence length="310" mass="33419">MRYHALLTALLMGGLTACATLSTPTAATAPAASTGPQRSTDEILKSTTAADWRTVSPENLMLMDVAGKTVMIELAPSFAPAHVANIRTLTRSGYWDGLAILRSHENYVVQWGDPNDEDPKLKRSTGTVNNQIPAEYERPLQGLDFKALPDVDGWARLGGFSEGFAAASDGQSAWLTHCYGAVGVGRGNPPDSGDGSSLYVVIGQAPRNLDRNITVVGRVLSGMEVLTPLPRGTGPLGFYEKAEQRAPLTRVRLAAEDPSAPRLQVLRTDSAAFAELTENRRNRRDTWYVRPAGYTNICNVTVPIRTAPTN</sequence>
<dbReference type="Pfam" id="PF00160">
    <property type="entry name" value="Pro_isomerase"/>
    <property type="match status" value="1"/>
</dbReference>
<evidence type="ECO:0000256" key="1">
    <source>
        <dbReference type="ARBA" id="ARBA00013194"/>
    </source>
</evidence>
<keyword evidence="7" id="KW-1185">Reference proteome</keyword>
<keyword evidence="4" id="KW-0732">Signal</keyword>
<feature type="chain" id="PRO_5045215356" description="peptidylprolyl isomerase" evidence="4">
    <location>
        <begin position="20"/>
        <end position="310"/>
    </location>
</feature>
<dbReference type="SUPFAM" id="SSF50891">
    <property type="entry name" value="Cyclophilin-like"/>
    <property type="match status" value="1"/>
</dbReference>
<name>A0ABU7UYX6_9GAMM</name>
<dbReference type="GO" id="GO:0003755">
    <property type="term" value="F:peptidyl-prolyl cis-trans isomerase activity"/>
    <property type="evidence" value="ECO:0007669"/>
    <property type="project" value="UniProtKB-EC"/>
</dbReference>
<dbReference type="EMBL" id="JAZHBO010000002">
    <property type="protein sequence ID" value="MEF2155741.1"/>
    <property type="molecule type" value="Genomic_DNA"/>
</dbReference>
<feature type="signal peptide" evidence="4">
    <location>
        <begin position="1"/>
        <end position="19"/>
    </location>
</feature>
<dbReference type="PROSITE" id="PS50072">
    <property type="entry name" value="CSA_PPIASE_2"/>
    <property type="match status" value="1"/>
</dbReference>
<dbReference type="Proteomes" id="UP001356170">
    <property type="component" value="Unassembled WGS sequence"/>
</dbReference>
<protein>
    <recommendedName>
        <fullName evidence="1">peptidylprolyl isomerase</fullName>
        <ecNumber evidence="1">5.2.1.8</ecNumber>
    </recommendedName>
</protein>
<gene>
    <name evidence="6" type="ORF">V3390_05760</name>
</gene>
<dbReference type="InterPro" id="IPR044665">
    <property type="entry name" value="E_coli_cyclophilin_A-like"/>
</dbReference>
<keyword evidence="3 6" id="KW-0413">Isomerase</keyword>
<keyword evidence="2" id="KW-0697">Rotamase</keyword>
<feature type="domain" description="PPIase cyclophilin-type" evidence="5">
    <location>
        <begin position="70"/>
        <end position="254"/>
    </location>
</feature>
<evidence type="ECO:0000256" key="2">
    <source>
        <dbReference type="ARBA" id="ARBA00023110"/>
    </source>
</evidence>
<evidence type="ECO:0000313" key="6">
    <source>
        <dbReference type="EMBL" id="MEF2155741.1"/>
    </source>
</evidence>
<reference evidence="6 7" key="1">
    <citation type="submission" date="2024-01" db="EMBL/GenBank/DDBJ databases">
        <title>Novel species of the genus Luteimonas isolated from rivers.</title>
        <authorList>
            <person name="Lu H."/>
        </authorList>
    </citation>
    <scope>NUCLEOTIDE SEQUENCE [LARGE SCALE GENOMIC DNA]</scope>
    <source>
        <strain evidence="6 7">FXH3W</strain>
    </source>
</reference>
<dbReference type="InterPro" id="IPR002130">
    <property type="entry name" value="Cyclophilin-type_PPIase_dom"/>
</dbReference>
<comment type="caution">
    <text evidence="6">The sequence shown here is derived from an EMBL/GenBank/DDBJ whole genome shotgun (WGS) entry which is preliminary data.</text>
</comment>
<evidence type="ECO:0000256" key="3">
    <source>
        <dbReference type="ARBA" id="ARBA00023235"/>
    </source>
</evidence>
<dbReference type="InterPro" id="IPR029000">
    <property type="entry name" value="Cyclophilin-like_dom_sf"/>
</dbReference>
<dbReference type="EC" id="5.2.1.8" evidence="1"/>
<evidence type="ECO:0000313" key="7">
    <source>
        <dbReference type="Proteomes" id="UP001356170"/>
    </source>
</evidence>